<dbReference type="EMBL" id="CAJVCH010176106">
    <property type="protein sequence ID" value="CAG7729268.1"/>
    <property type="molecule type" value="Genomic_DNA"/>
</dbReference>
<dbReference type="Pfam" id="PF15002">
    <property type="entry name" value="ERK-JNK_inhib"/>
    <property type="match status" value="1"/>
</dbReference>
<name>A0A8J2K425_9HEXA</name>
<dbReference type="OrthoDB" id="5854099at2759"/>
<evidence type="ECO:0000313" key="3">
    <source>
        <dbReference type="EMBL" id="CAG7729268.1"/>
    </source>
</evidence>
<evidence type="ECO:0000256" key="2">
    <source>
        <dbReference type="SAM" id="Phobius"/>
    </source>
</evidence>
<feature type="transmembrane region" description="Helical" evidence="2">
    <location>
        <begin position="158"/>
        <end position="176"/>
    </location>
</feature>
<dbReference type="InterPro" id="IPR026321">
    <property type="entry name" value="CC134"/>
</dbReference>
<gene>
    <name evidence="3" type="ORF">AFUS01_LOCUS17998</name>
</gene>
<keyword evidence="2" id="KW-0472">Membrane</keyword>
<proteinExistence type="predicted"/>
<evidence type="ECO:0000256" key="1">
    <source>
        <dbReference type="SAM" id="MobiDB-lite"/>
    </source>
</evidence>
<keyword evidence="2" id="KW-0812">Transmembrane</keyword>
<feature type="compositionally biased region" description="Basic residues" evidence="1">
    <location>
        <begin position="250"/>
        <end position="260"/>
    </location>
</feature>
<reference evidence="3" key="1">
    <citation type="submission" date="2021-06" db="EMBL/GenBank/DDBJ databases">
        <authorList>
            <person name="Hodson N. C."/>
            <person name="Mongue J. A."/>
            <person name="Jaron S. K."/>
        </authorList>
    </citation>
    <scope>NUCLEOTIDE SEQUENCE</scope>
</reference>
<protein>
    <submittedName>
        <fullName evidence="3">Uncharacterized protein</fullName>
    </submittedName>
</protein>
<keyword evidence="4" id="KW-1185">Reference proteome</keyword>
<dbReference type="AlphaFoldDB" id="A0A8J2K425"/>
<organism evidence="3 4">
    <name type="scientific">Allacma fusca</name>
    <dbReference type="NCBI Taxonomy" id="39272"/>
    <lineage>
        <taxon>Eukaryota</taxon>
        <taxon>Metazoa</taxon>
        <taxon>Ecdysozoa</taxon>
        <taxon>Arthropoda</taxon>
        <taxon>Hexapoda</taxon>
        <taxon>Collembola</taxon>
        <taxon>Symphypleona</taxon>
        <taxon>Sminthuridae</taxon>
        <taxon>Allacma</taxon>
    </lineage>
</organism>
<sequence length="267" mass="30761">MHWQWETSSRFIYESARRREFYNLRKMHLPAKRLLVSLLCQIVFLREVVESKGRASGKNSLNEGVDPHLVFKQPLTEGVYNFTSDGFIPSDPIVRIRKIHKEMIHTIQVIDDHAKQVRYLLTLCNTANDDLSKIRQKLETSGITSSVDLDKKNLKADVFILLIGHTALVGNAVLYFPDIMSIILKKNPEFESNFRWIVEFTSRGNILNDQALLKLFHLVKQELGIIPKDPDYQNPYKSAKVVMQSTTTTKKPRKKLKRGPRLSGSEL</sequence>
<comment type="caution">
    <text evidence="3">The sequence shown here is derived from an EMBL/GenBank/DDBJ whole genome shotgun (WGS) entry which is preliminary data.</text>
</comment>
<keyword evidence="2" id="KW-1133">Transmembrane helix</keyword>
<dbReference type="Proteomes" id="UP000708208">
    <property type="component" value="Unassembled WGS sequence"/>
</dbReference>
<accession>A0A8J2K425</accession>
<dbReference type="PANTHER" id="PTHR14735:SF1">
    <property type="entry name" value="COILED-COIL DOMAIN-CONTAINING PROTEIN 134"/>
    <property type="match status" value="1"/>
</dbReference>
<dbReference type="PANTHER" id="PTHR14735">
    <property type="entry name" value="COILED-COIL DOMAIN-CONTAINING PROTEIN 134"/>
    <property type="match status" value="1"/>
</dbReference>
<evidence type="ECO:0000313" key="4">
    <source>
        <dbReference type="Proteomes" id="UP000708208"/>
    </source>
</evidence>
<feature type="region of interest" description="Disordered" evidence="1">
    <location>
        <begin position="242"/>
        <end position="267"/>
    </location>
</feature>